<dbReference type="AlphaFoldDB" id="A0A9P9YD26"/>
<feature type="region of interest" description="Disordered" evidence="1">
    <location>
        <begin position="423"/>
        <end position="475"/>
    </location>
</feature>
<dbReference type="InterPro" id="IPR008472">
    <property type="entry name" value="DUF753"/>
</dbReference>
<keyword evidence="5" id="KW-1185">Reference proteome</keyword>
<evidence type="ECO:0000313" key="4">
    <source>
        <dbReference type="EMBL" id="KAI8034328.1"/>
    </source>
</evidence>
<dbReference type="InterPro" id="IPR029071">
    <property type="entry name" value="Ubiquitin-like_domsf"/>
</dbReference>
<proteinExistence type="predicted"/>
<feature type="signal peptide" evidence="2">
    <location>
        <begin position="1"/>
        <end position="20"/>
    </location>
</feature>
<dbReference type="Proteomes" id="UP001059596">
    <property type="component" value="Unassembled WGS sequence"/>
</dbReference>
<gene>
    <name evidence="4" type="ORF">M5D96_012881</name>
</gene>
<accession>A0A9P9YD26</accession>
<dbReference type="Gene3D" id="3.10.20.90">
    <property type="entry name" value="Phosphatidylinositol 3-kinase Catalytic Subunit, Chain A, domain 1"/>
    <property type="match status" value="1"/>
</dbReference>
<organism evidence="4 5">
    <name type="scientific">Drosophila gunungcola</name>
    <name type="common">fruit fly</name>
    <dbReference type="NCBI Taxonomy" id="103775"/>
    <lineage>
        <taxon>Eukaryota</taxon>
        <taxon>Metazoa</taxon>
        <taxon>Ecdysozoa</taxon>
        <taxon>Arthropoda</taxon>
        <taxon>Hexapoda</taxon>
        <taxon>Insecta</taxon>
        <taxon>Pterygota</taxon>
        <taxon>Neoptera</taxon>
        <taxon>Endopterygota</taxon>
        <taxon>Diptera</taxon>
        <taxon>Brachycera</taxon>
        <taxon>Muscomorpha</taxon>
        <taxon>Ephydroidea</taxon>
        <taxon>Drosophilidae</taxon>
        <taxon>Drosophila</taxon>
        <taxon>Sophophora</taxon>
    </lineage>
</organism>
<feature type="chain" id="PRO_5040253004" description="Ubiquitin-like domain-containing protein" evidence="2">
    <location>
        <begin position="21"/>
        <end position="475"/>
    </location>
</feature>
<dbReference type="PANTHER" id="PTHR21721">
    <property type="entry name" value="GH09876P-RELATED"/>
    <property type="match status" value="1"/>
</dbReference>
<evidence type="ECO:0000259" key="3">
    <source>
        <dbReference type="PROSITE" id="PS50053"/>
    </source>
</evidence>
<feature type="compositionally biased region" description="Basic and acidic residues" evidence="1">
    <location>
        <begin position="340"/>
        <end position="349"/>
    </location>
</feature>
<comment type="caution">
    <text evidence="4">The sequence shown here is derived from an EMBL/GenBank/DDBJ whole genome shotgun (WGS) entry which is preliminary data.</text>
</comment>
<dbReference type="Pfam" id="PF05444">
    <property type="entry name" value="DUF753"/>
    <property type="match status" value="1"/>
</dbReference>
<dbReference type="CDD" id="cd00117">
    <property type="entry name" value="TFP"/>
    <property type="match status" value="1"/>
</dbReference>
<dbReference type="EMBL" id="JAMKOV010000076">
    <property type="protein sequence ID" value="KAI8034328.1"/>
    <property type="molecule type" value="Genomic_DNA"/>
</dbReference>
<evidence type="ECO:0000313" key="5">
    <source>
        <dbReference type="Proteomes" id="UP001059596"/>
    </source>
</evidence>
<feature type="compositionally biased region" description="Basic and acidic residues" evidence="1">
    <location>
        <begin position="425"/>
        <end position="435"/>
    </location>
</feature>
<dbReference type="CDD" id="cd17039">
    <property type="entry name" value="Ubl_ubiquitin_like"/>
    <property type="match status" value="1"/>
</dbReference>
<name>A0A9P9YD26_9MUSC</name>
<sequence length="475" mass="52389">MKFYLLLIAAVSFLTYISCGLPETESKRTVPLAQFADGCIQCNSKTNERCATDPVSLLNRNCSDGTSNCYSRVLDGYTIRGCAVDLDNATKSACNNELVCQLCTYNEGCNRNYFPQSRAQCLQCSGNSTESECATNTYRHSSICPIYKFGDHNRTASGSFQRGCLTSAQAKKQCVKEGNCFTCEGSGCNFLKYNDALIPLARDSGAHLALSVSLMLADWSSKKTRAQATDLRDIRRYEHVVGVLQSGSKMRKMQILIQTRDGQKSLYEVDRFGTVGSLKAHIGRNMAVPMGFSRLSYKGTILSNKSVLDNVGIRRMSTLNLFWQPVVLTPSQLDDKDVDQDHMEQKLKGETGTADKYPQMVKTGEGGLLNESDSFHDGDALAGEMHQPAHSPLTQNEDVDEPLEDLTLPSTDFLGFITLNKPRQKSADEHIEKELVPPAAPHPDPVKVPQKKPETSAPAKSAKPKMKGKKNRKKK</sequence>
<evidence type="ECO:0000256" key="1">
    <source>
        <dbReference type="SAM" id="MobiDB-lite"/>
    </source>
</evidence>
<evidence type="ECO:0000256" key="2">
    <source>
        <dbReference type="SAM" id="SignalP"/>
    </source>
</evidence>
<dbReference type="SUPFAM" id="SSF54236">
    <property type="entry name" value="Ubiquitin-like"/>
    <property type="match status" value="1"/>
</dbReference>
<protein>
    <recommendedName>
        <fullName evidence="3">Ubiquitin-like domain-containing protein</fullName>
    </recommendedName>
</protein>
<feature type="region of interest" description="Disordered" evidence="1">
    <location>
        <begin position="340"/>
        <end position="397"/>
    </location>
</feature>
<feature type="domain" description="Ubiquitin-like" evidence="3">
    <location>
        <begin position="253"/>
        <end position="321"/>
    </location>
</feature>
<reference evidence="4" key="1">
    <citation type="journal article" date="2023" name="Genome Biol. Evol.">
        <title>Long-read-based Genome Assembly of Drosophila gunungcola Reveals Fewer Chemosensory Genes in Flower-breeding Species.</title>
        <authorList>
            <person name="Negi A."/>
            <person name="Liao B.Y."/>
            <person name="Yeh S.D."/>
        </authorList>
    </citation>
    <scope>NUCLEOTIDE SEQUENCE</scope>
    <source>
        <strain evidence="4">Sukarami</strain>
    </source>
</reference>
<dbReference type="InterPro" id="IPR000626">
    <property type="entry name" value="Ubiquitin-like_dom"/>
</dbReference>
<keyword evidence="2" id="KW-0732">Signal</keyword>
<feature type="compositionally biased region" description="Basic residues" evidence="1">
    <location>
        <begin position="462"/>
        <end position="475"/>
    </location>
</feature>
<dbReference type="PANTHER" id="PTHR21721:SF25">
    <property type="entry name" value="LP18071P"/>
    <property type="match status" value="1"/>
</dbReference>
<dbReference type="PROSITE" id="PS50053">
    <property type="entry name" value="UBIQUITIN_2"/>
    <property type="match status" value="1"/>
</dbReference>
<dbReference type="Pfam" id="PF00240">
    <property type="entry name" value="ubiquitin"/>
    <property type="match status" value="1"/>
</dbReference>